<feature type="compositionally biased region" description="Basic and acidic residues" evidence="1">
    <location>
        <begin position="1"/>
        <end position="10"/>
    </location>
</feature>
<keyword evidence="3" id="KW-1185">Reference proteome</keyword>
<sequence length="152" mass="14508">MYSVSGRDRFSGGGAGGRGRRSGAGAGGAGGRYLLADGGQAVEAVAGRFEAHHALARAAEAGVAHAYRRPPRGRQLVLAGAARGGGAPRGERAPGAGGAAPSGASGGVRSHAAAAPAPSPEAAVLGGLEVLASSTARSNADADSTPLSPCFA</sequence>
<comment type="caution">
    <text evidence="2">The sequence shown here is derived from an EMBL/GenBank/DDBJ whole genome shotgun (WGS) entry which is preliminary data.</text>
</comment>
<dbReference type="Proteomes" id="UP000299102">
    <property type="component" value="Unassembled WGS sequence"/>
</dbReference>
<feature type="region of interest" description="Disordered" evidence="1">
    <location>
        <begin position="1"/>
        <end position="30"/>
    </location>
</feature>
<accession>A0A4C1VVH5</accession>
<dbReference type="AlphaFoldDB" id="A0A4C1VVH5"/>
<evidence type="ECO:0000313" key="2">
    <source>
        <dbReference type="EMBL" id="GBP41904.1"/>
    </source>
</evidence>
<feature type="region of interest" description="Disordered" evidence="1">
    <location>
        <begin position="77"/>
        <end position="120"/>
    </location>
</feature>
<evidence type="ECO:0000256" key="1">
    <source>
        <dbReference type="SAM" id="MobiDB-lite"/>
    </source>
</evidence>
<gene>
    <name evidence="2" type="ORF">EVAR_31667_1</name>
</gene>
<feature type="compositionally biased region" description="Gly residues" evidence="1">
    <location>
        <begin position="11"/>
        <end position="30"/>
    </location>
</feature>
<name>A0A4C1VVH5_EUMVA</name>
<reference evidence="2 3" key="1">
    <citation type="journal article" date="2019" name="Commun. Biol.">
        <title>The bagworm genome reveals a unique fibroin gene that provides high tensile strength.</title>
        <authorList>
            <person name="Kono N."/>
            <person name="Nakamura H."/>
            <person name="Ohtoshi R."/>
            <person name="Tomita M."/>
            <person name="Numata K."/>
            <person name="Arakawa K."/>
        </authorList>
    </citation>
    <scope>NUCLEOTIDE SEQUENCE [LARGE SCALE GENOMIC DNA]</scope>
</reference>
<protein>
    <submittedName>
        <fullName evidence="2">Uncharacterized protein</fullName>
    </submittedName>
</protein>
<evidence type="ECO:0000313" key="3">
    <source>
        <dbReference type="Proteomes" id="UP000299102"/>
    </source>
</evidence>
<proteinExistence type="predicted"/>
<feature type="compositionally biased region" description="Gly residues" evidence="1">
    <location>
        <begin position="95"/>
        <end position="106"/>
    </location>
</feature>
<dbReference type="EMBL" id="BGZK01000408">
    <property type="protein sequence ID" value="GBP41904.1"/>
    <property type="molecule type" value="Genomic_DNA"/>
</dbReference>
<organism evidence="2 3">
    <name type="scientific">Eumeta variegata</name>
    <name type="common">Bagworm moth</name>
    <name type="synonym">Eumeta japonica</name>
    <dbReference type="NCBI Taxonomy" id="151549"/>
    <lineage>
        <taxon>Eukaryota</taxon>
        <taxon>Metazoa</taxon>
        <taxon>Ecdysozoa</taxon>
        <taxon>Arthropoda</taxon>
        <taxon>Hexapoda</taxon>
        <taxon>Insecta</taxon>
        <taxon>Pterygota</taxon>
        <taxon>Neoptera</taxon>
        <taxon>Endopterygota</taxon>
        <taxon>Lepidoptera</taxon>
        <taxon>Glossata</taxon>
        <taxon>Ditrysia</taxon>
        <taxon>Tineoidea</taxon>
        <taxon>Psychidae</taxon>
        <taxon>Oiketicinae</taxon>
        <taxon>Eumeta</taxon>
    </lineage>
</organism>